<dbReference type="Pfam" id="PF02417">
    <property type="entry name" value="Chromate_transp"/>
    <property type="match status" value="2"/>
</dbReference>
<feature type="transmembrane region" description="Helical" evidence="7">
    <location>
        <begin position="20"/>
        <end position="41"/>
    </location>
</feature>
<evidence type="ECO:0000256" key="7">
    <source>
        <dbReference type="SAM" id="Phobius"/>
    </source>
</evidence>
<dbReference type="InterPro" id="IPR003370">
    <property type="entry name" value="Chromate_transpt"/>
</dbReference>
<feature type="transmembrane region" description="Helical" evidence="7">
    <location>
        <begin position="90"/>
        <end position="110"/>
    </location>
</feature>
<dbReference type="Proteomes" id="UP000195569">
    <property type="component" value="Unassembled WGS sequence"/>
</dbReference>
<feature type="transmembrane region" description="Helical" evidence="7">
    <location>
        <begin position="349"/>
        <end position="370"/>
    </location>
</feature>
<reference evidence="8" key="1">
    <citation type="submission" date="2016-12" db="EMBL/GenBank/DDBJ databases">
        <authorList>
            <person name="Moulin L."/>
        </authorList>
    </citation>
    <scope>NUCLEOTIDE SEQUENCE [LARGE SCALE GENOMIC DNA]</scope>
    <source>
        <strain evidence="8">STM 7183</strain>
    </source>
</reference>
<dbReference type="NCBIfam" id="TIGR00937">
    <property type="entry name" value="2A51"/>
    <property type="match status" value="1"/>
</dbReference>
<evidence type="ECO:0000313" key="9">
    <source>
        <dbReference type="Proteomes" id="UP000195569"/>
    </source>
</evidence>
<evidence type="ECO:0000313" key="8">
    <source>
        <dbReference type="EMBL" id="SIT44983.1"/>
    </source>
</evidence>
<proteinExistence type="inferred from homology"/>
<feature type="transmembrane region" description="Helical" evidence="7">
    <location>
        <begin position="313"/>
        <end position="337"/>
    </location>
</feature>
<feature type="transmembrane region" description="Helical" evidence="7">
    <location>
        <begin position="122"/>
        <end position="142"/>
    </location>
</feature>
<dbReference type="PANTHER" id="PTHR33567">
    <property type="entry name" value="CHROMATE ION TRANSPORTER (EUROFUNG)"/>
    <property type="match status" value="1"/>
</dbReference>
<sequence length="418" mass="43837">MESESTSRQRTRAGNAFEVLWVFLQMGCTCFGGPIAHLGYFRREFVERRRWLDDSTYTDLIALCQFLPGPASSQVGFSIGLLRAGWWGGLAAWLGFTLPSAVLLTGYASLARLLDNMPGKGLVHGLKLVAVAVVAQAIWDMARRLCPDRARAAIALAALALLSVLNSAYAQLIVIGGGALLGIVVRRLSSASPACAAPVASSASADAHAFALPRAASGIALVLFCVLLAGLPALEALLPATWTIRIFDVFYRSGALVFGGGHVVLPLLQQATVASGWISANDFLAGYGAAQAVPGPLFTFASYLGWMMSPSSAHWLGALCATVGIFLPGLLLVIAVLPHWQALRTRPSVAALLAGANAAVVGLLASAFYAPVWTSAILSAADFAVAVVSLLLLTRWNVRPLLVVLLCAGAGIVETFVR</sequence>
<feature type="transmembrane region" description="Helical" evidence="7">
    <location>
        <begin position="400"/>
        <end position="417"/>
    </location>
</feature>
<keyword evidence="4 7" id="KW-0812">Transmembrane</keyword>
<evidence type="ECO:0000256" key="6">
    <source>
        <dbReference type="ARBA" id="ARBA00023136"/>
    </source>
</evidence>
<evidence type="ECO:0000256" key="5">
    <source>
        <dbReference type="ARBA" id="ARBA00022989"/>
    </source>
</evidence>
<organism evidence="8 9">
    <name type="scientific">Paraburkholderia piptadeniae</name>
    <dbReference type="NCBI Taxonomy" id="1701573"/>
    <lineage>
        <taxon>Bacteria</taxon>
        <taxon>Pseudomonadati</taxon>
        <taxon>Pseudomonadota</taxon>
        <taxon>Betaproteobacteria</taxon>
        <taxon>Burkholderiales</taxon>
        <taxon>Burkholderiaceae</taxon>
        <taxon>Paraburkholderia</taxon>
    </lineage>
</organism>
<evidence type="ECO:0000256" key="2">
    <source>
        <dbReference type="ARBA" id="ARBA00005262"/>
    </source>
</evidence>
<evidence type="ECO:0000256" key="4">
    <source>
        <dbReference type="ARBA" id="ARBA00022692"/>
    </source>
</evidence>
<feature type="transmembrane region" description="Helical" evidence="7">
    <location>
        <begin position="249"/>
        <end position="268"/>
    </location>
</feature>
<keyword evidence="5 7" id="KW-1133">Transmembrane helix</keyword>
<dbReference type="InterPro" id="IPR014047">
    <property type="entry name" value="Chr_Tranpt_l_chain"/>
</dbReference>
<dbReference type="OrthoDB" id="8969999at2"/>
<dbReference type="PANTHER" id="PTHR33567:SF3">
    <property type="entry name" value="CHROMATE ION TRANSPORTER (EUROFUNG)"/>
    <property type="match status" value="1"/>
</dbReference>
<dbReference type="GO" id="GO:0015109">
    <property type="term" value="F:chromate transmembrane transporter activity"/>
    <property type="evidence" value="ECO:0007669"/>
    <property type="project" value="InterPro"/>
</dbReference>
<feature type="transmembrane region" description="Helical" evidence="7">
    <location>
        <begin position="215"/>
        <end position="237"/>
    </location>
</feature>
<comment type="caution">
    <text evidence="8">The sequence shown here is derived from an EMBL/GenBank/DDBJ whole genome shotgun (WGS) entry which is preliminary data.</text>
</comment>
<accession>A0A1N7SC89</accession>
<evidence type="ECO:0000256" key="1">
    <source>
        <dbReference type="ARBA" id="ARBA00004651"/>
    </source>
</evidence>
<keyword evidence="6 7" id="KW-0472">Membrane</keyword>
<protein>
    <submittedName>
        <fullName evidence="8">Chromate transporter, chromate ion transporter (CHR) family</fullName>
    </submittedName>
</protein>
<comment type="subcellular location">
    <subcellularLocation>
        <location evidence="1">Cell membrane</location>
        <topology evidence="1">Multi-pass membrane protein</topology>
    </subcellularLocation>
</comment>
<feature type="transmembrane region" description="Helical" evidence="7">
    <location>
        <begin position="154"/>
        <end position="184"/>
    </location>
</feature>
<feature type="transmembrane region" description="Helical" evidence="7">
    <location>
        <begin position="376"/>
        <end position="393"/>
    </location>
</feature>
<name>A0A1N7SC89_9BURK</name>
<keyword evidence="9" id="KW-1185">Reference proteome</keyword>
<gene>
    <name evidence="8" type="ORF">BN2476_450020</name>
</gene>
<dbReference type="EMBL" id="CYGY02000045">
    <property type="protein sequence ID" value="SIT44983.1"/>
    <property type="molecule type" value="Genomic_DNA"/>
</dbReference>
<comment type="similarity">
    <text evidence="2">Belongs to the chromate ion transporter (CHR) (TC 2.A.51) family.</text>
</comment>
<keyword evidence="3" id="KW-1003">Cell membrane</keyword>
<dbReference type="PIRSF" id="PIRSF004810">
    <property type="entry name" value="ChrA"/>
    <property type="match status" value="1"/>
</dbReference>
<dbReference type="GO" id="GO:0005886">
    <property type="term" value="C:plasma membrane"/>
    <property type="evidence" value="ECO:0007669"/>
    <property type="project" value="UniProtKB-SubCell"/>
</dbReference>
<evidence type="ECO:0000256" key="3">
    <source>
        <dbReference type="ARBA" id="ARBA00022475"/>
    </source>
</evidence>
<dbReference type="RefSeq" id="WP_087736449.1">
    <property type="nucleotide sequence ID" value="NZ_CYGY02000045.1"/>
</dbReference>
<dbReference type="AlphaFoldDB" id="A0A1N7SC89"/>